<name>A0ABT9KT03_9ACTN</name>
<keyword evidence="2" id="KW-1185">Reference proteome</keyword>
<gene>
    <name evidence="1" type="ORF">JOF35_003843</name>
</gene>
<accession>A0ABT9KT03</accession>
<reference evidence="1 2" key="1">
    <citation type="submission" date="2023-07" db="EMBL/GenBank/DDBJ databases">
        <title>Sequencing the genomes of 1000 actinobacteria strains.</title>
        <authorList>
            <person name="Klenk H.-P."/>
        </authorList>
    </citation>
    <scope>NUCLEOTIDE SEQUENCE [LARGE SCALE GENOMIC DNA]</scope>
    <source>
        <strain evidence="1 2">DSM 41600</strain>
    </source>
</reference>
<evidence type="ECO:0000313" key="1">
    <source>
        <dbReference type="EMBL" id="MDP9611566.1"/>
    </source>
</evidence>
<protein>
    <submittedName>
        <fullName evidence="1">Uncharacterized protein</fullName>
    </submittedName>
</protein>
<dbReference type="RefSeq" id="WP_307110854.1">
    <property type="nucleotide sequence ID" value="NZ_JAURUE010000001.1"/>
</dbReference>
<evidence type="ECO:0000313" key="2">
    <source>
        <dbReference type="Proteomes" id="UP001234880"/>
    </source>
</evidence>
<comment type="caution">
    <text evidence="1">The sequence shown here is derived from an EMBL/GenBank/DDBJ whole genome shotgun (WGS) entry which is preliminary data.</text>
</comment>
<organism evidence="1 2">
    <name type="scientific">Streptomyces demainii</name>
    <dbReference type="NCBI Taxonomy" id="588122"/>
    <lineage>
        <taxon>Bacteria</taxon>
        <taxon>Bacillati</taxon>
        <taxon>Actinomycetota</taxon>
        <taxon>Actinomycetes</taxon>
        <taxon>Kitasatosporales</taxon>
        <taxon>Streptomycetaceae</taxon>
        <taxon>Streptomyces</taxon>
    </lineage>
</organism>
<sequence length="189" mass="21393">MANDRTQPLAKGARVAITHTGEDGPGTLSPAIVLDIYQHAASPDFWFADFRSEHGEERGRLVDYEAVLFPDSISEEDRERWEPIWHRLEAPDWKPPTGVEWNIHGHFETADGDRVSLFERDGRWALSYSYPAPHSGQLIDYGQDKSTVLRLFRLSRRTARERGRLSYDRADCFAFGGDPCGRGACASKV</sequence>
<proteinExistence type="predicted"/>
<dbReference type="Proteomes" id="UP001234880">
    <property type="component" value="Unassembled WGS sequence"/>
</dbReference>
<dbReference type="EMBL" id="JAURUE010000001">
    <property type="protein sequence ID" value="MDP9611566.1"/>
    <property type="molecule type" value="Genomic_DNA"/>
</dbReference>